<evidence type="ECO:0000256" key="1">
    <source>
        <dbReference type="ARBA" id="ARBA00004123"/>
    </source>
</evidence>
<evidence type="ECO:0000256" key="12">
    <source>
        <dbReference type="SAM" id="MobiDB-lite"/>
    </source>
</evidence>
<dbReference type="CDD" id="cd04301">
    <property type="entry name" value="NAT_SF"/>
    <property type="match status" value="1"/>
</dbReference>
<name>A0AAN6GUP6_9BASI</name>
<dbReference type="EC" id="2.3.1.257" evidence="4"/>
<dbReference type="InterPro" id="IPR000182">
    <property type="entry name" value="GNAT_dom"/>
</dbReference>
<keyword evidence="6" id="KW-0963">Cytoplasm</keyword>
<dbReference type="GO" id="GO:1990189">
    <property type="term" value="F:protein N-terminal-serine acetyltransferase activity"/>
    <property type="evidence" value="ECO:0007669"/>
    <property type="project" value="UniProtKB-EC"/>
</dbReference>
<dbReference type="Pfam" id="PF00583">
    <property type="entry name" value="Acetyltransf_1"/>
    <property type="match status" value="1"/>
</dbReference>
<dbReference type="GO" id="GO:0010485">
    <property type="term" value="F:histone H4 acetyltransferase activity"/>
    <property type="evidence" value="ECO:0007669"/>
    <property type="project" value="InterPro"/>
</dbReference>
<dbReference type="InterPro" id="IPR016181">
    <property type="entry name" value="Acyl_CoA_acyltransferase"/>
</dbReference>
<sequence>MRSHAARKAVKGANALTDKVLSGEALAELNDAGAEPTRTKEGIHFKVKDGRTFLLSPSVHTASIPASVKTQVFDLLRTNMFEMYSKSRSIEWKDEEKLEDVNHPSARLITAFEAPQDGSFSPPKLAGYVLFRFDADDCDSEDPCVRPNQDEVEVAYCYELQISQNAQGCGLGKLLMRILERYARFAKMRKVVLTCFEFNTAARAFYTKIGYTPDLISPATDDEDSDDEEEEEEEERPDYRIMSKAVVL</sequence>
<dbReference type="PANTHER" id="PTHR20531:SF1">
    <property type="entry name" value="N-ALPHA-ACETYLTRANSFERASE 40"/>
    <property type="match status" value="1"/>
</dbReference>
<evidence type="ECO:0000259" key="13">
    <source>
        <dbReference type="PROSITE" id="PS51186"/>
    </source>
</evidence>
<feature type="domain" description="N-acetyltransferase" evidence="13">
    <location>
        <begin position="71"/>
        <end position="248"/>
    </location>
</feature>
<gene>
    <name evidence="14" type="primary">NAT4</name>
    <name evidence="14" type="ORF">OC846_003507</name>
</gene>
<keyword evidence="15" id="KW-1185">Reference proteome</keyword>
<comment type="caution">
    <text evidence="14">The sequence shown here is derived from an EMBL/GenBank/DDBJ whole genome shotgun (WGS) entry which is preliminary data.</text>
</comment>
<dbReference type="InterPro" id="IPR039949">
    <property type="entry name" value="NAA40"/>
</dbReference>
<dbReference type="EMBL" id="JAPDMZ010000086">
    <property type="protein sequence ID" value="KAK0550846.1"/>
    <property type="molecule type" value="Genomic_DNA"/>
</dbReference>
<evidence type="ECO:0000256" key="8">
    <source>
        <dbReference type="ARBA" id="ARBA00023242"/>
    </source>
</evidence>
<evidence type="ECO:0000313" key="15">
    <source>
        <dbReference type="Proteomes" id="UP001176517"/>
    </source>
</evidence>
<feature type="compositionally biased region" description="Acidic residues" evidence="12">
    <location>
        <begin position="220"/>
        <end position="236"/>
    </location>
</feature>
<accession>A0AAN6GUP6</accession>
<reference evidence="14" key="1">
    <citation type="journal article" date="2023" name="PhytoFront">
        <title>Draft Genome Resources of Seven Strains of Tilletia horrida, Causal Agent of Kernel Smut of Rice.</title>
        <authorList>
            <person name="Khanal S."/>
            <person name="Antony Babu S."/>
            <person name="Zhou X.G."/>
        </authorList>
    </citation>
    <scope>NUCLEOTIDE SEQUENCE</scope>
    <source>
        <strain evidence="14">TX6</strain>
    </source>
</reference>
<comment type="catalytic activity">
    <reaction evidence="11">
        <text>N-terminal L-seryl-[histone H4] + acetyl-CoA = N-terminal N(alpha)-acetyl-L-seryl-[histone H4] + CoA + H(+)</text>
        <dbReference type="Rhea" id="RHEA:50596"/>
        <dbReference type="Rhea" id="RHEA-COMP:12740"/>
        <dbReference type="Rhea" id="RHEA-COMP:12743"/>
        <dbReference type="ChEBI" id="CHEBI:15378"/>
        <dbReference type="ChEBI" id="CHEBI:57287"/>
        <dbReference type="ChEBI" id="CHEBI:57288"/>
        <dbReference type="ChEBI" id="CHEBI:64738"/>
        <dbReference type="ChEBI" id="CHEBI:83690"/>
        <dbReference type="EC" id="2.3.1.257"/>
    </reaction>
</comment>
<dbReference type="Gene3D" id="3.40.630.30">
    <property type="match status" value="1"/>
</dbReference>
<evidence type="ECO:0000256" key="2">
    <source>
        <dbReference type="ARBA" id="ARBA00004496"/>
    </source>
</evidence>
<comment type="similarity">
    <text evidence="3">Belongs to the acetyltransferase family. NAA40 subfamily.</text>
</comment>
<evidence type="ECO:0000256" key="11">
    <source>
        <dbReference type="ARBA" id="ARBA00049524"/>
    </source>
</evidence>
<dbReference type="SUPFAM" id="SSF55729">
    <property type="entry name" value="Acyl-CoA N-acyltransferases (Nat)"/>
    <property type="match status" value="1"/>
</dbReference>
<protein>
    <recommendedName>
        <fullName evidence="5">N-alpha-acetyltransferase 40</fullName>
        <ecNumber evidence="4">2.3.1.257</ecNumber>
    </recommendedName>
</protein>
<evidence type="ECO:0000256" key="7">
    <source>
        <dbReference type="ARBA" id="ARBA00022679"/>
    </source>
</evidence>
<comment type="catalytic activity">
    <reaction evidence="10">
        <text>N-terminal L-seryl-[histone H2A] + acetyl-CoA = N-terminal N(alpha)-acetyl-L-seryl-[histone H2A] + CoA + H(+)</text>
        <dbReference type="Rhea" id="RHEA:50600"/>
        <dbReference type="Rhea" id="RHEA-COMP:12742"/>
        <dbReference type="Rhea" id="RHEA-COMP:12744"/>
        <dbReference type="ChEBI" id="CHEBI:15378"/>
        <dbReference type="ChEBI" id="CHEBI:57287"/>
        <dbReference type="ChEBI" id="CHEBI:57288"/>
        <dbReference type="ChEBI" id="CHEBI:64738"/>
        <dbReference type="ChEBI" id="CHEBI:83690"/>
        <dbReference type="EC" id="2.3.1.257"/>
    </reaction>
</comment>
<dbReference type="GO" id="GO:0005634">
    <property type="term" value="C:nucleus"/>
    <property type="evidence" value="ECO:0007669"/>
    <property type="project" value="UniProtKB-SubCell"/>
</dbReference>
<evidence type="ECO:0000256" key="10">
    <source>
        <dbReference type="ARBA" id="ARBA00047821"/>
    </source>
</evidence>
<evidence type="ECO:0000256" key="6">
    <source>
        <dbReference type="ARBA" id="ARBA00022490"/>
    </source>
</evidence>
<keyword evidence="9 14" id="KW-0012">Acyltransferase</keyword>
<dbReference type="Proteomes" id="UP001176517">
    <property type="component" value="Unassembled WGS sequence"/>
</dbReference>
<comment type="subcellular location">
    <subcellularLocation>
        <location evidence="2">Cytoplasm</location>
    </subcellularLocation>
    <subcellularLocation>
        <location evidence="1">Nucleus</location>
    </subcellularLocation>
</comment>
<evidence type="ECO:0000256" key="5">
    <source>
        <dbReference type="ARBA" id="ARBA00015043"/>
    </source>
</evidence>
<dbReference type="GO" id="GO:0005737">
    <property type="term" value="C:cytoplasm"/>
    <property type="evidence" value="ECO:0007669"/>
    <property type="project" value="UniProtKB-SubCell"/>
</dbReference>
<dbReference type="GO" id="GO:0043998">
    <property type="term" value="F:histone H2A acetyltransferase activity"/>
    <property type="evidence" value="ECO:0007669"/>
    <property type="project" value="InterPro"/>
</dbReference>
<dbReference type="PROSITE" id="PS51186">
    <property type="entry name" value="GNAT"/>
    <property type="match status" value="1"/>
</dbReference>
<evidence type="ECO:0000313" key="14">
    <source>
        <dbReference type="EMBL" id="KAK0550846.1"/>
    </source>
</evidence>
<dbReference type="AlphaFoldDB" id="A0AAN6GUP6"/>
<evidence type="ECO:0000256" key="9">
    <source>
        <dbReference type="ARBA" id="ARBA00023315"/>
    </source>
</evidence>
<evidence type="ECO:0000256" key="4">
    <source>
        <dbReference type="ARBA" id="ARBA00012950"/>
    </source>
</evidence>
<keyword evidence="8" id="KW-0539">Nucleus</keyword>
<evidence type="ECO:0000256" key="3">
    <source>
        <dbReference type="ARBA" id="ARBA00008870"/>
    </source>
</evidence>
<proteinExistence type="inferred from homology"/>
<keyword evidence="7 14" id="KW-0808">Transferase</keyword>
<organism evidence="14 15">
    <name type="scientific">Tilletia horrida</name>
    <dbReference type="NCBI Taxonomy" id="155126"/>
    <lineage>
        <taxon>Eukaryota</taxon>
        <taxon>Fungi</taxon>
        <taxon>Dikarya</taxon>
        <taxon>Basidiomycota</taxon>
        <taxon>Ustilaginomycotina</taxon>
        <taxon>Exobasidiomycetes</taxon>
        <taxon>Tilletiales</taxon>
        <taxon>Tilletiaceae</taxon>
        <taxon>Tilletia</taxon>
    </lineage>
</organism>
<feature type="region of interest" description="Disordered" evidence="12">
    <location>
        <begin position="216"/>
        <end position="238"/>
    </location>
</feature>
<dbReference type="PANTHER" id="PTHR20531">
    <property type="entry name" value="N-ALPHA-ACETYLTRANSFERASE 40"/>
    <property type="match status" value="1"/>
</dbReference>